<keyword evidence="2" id="KW-1185">Reference proteome</keyword>
<proteinExistence type="predicted"/>
<evidence type="ECO:0000313" key="2">
    <source>
        <dbReference type="Proteomes" id="UP000000440"/>
    </source>
</evidence>
<dbReference type="RefSeq" id="WP_011057296.1">
    <property type="nucleotide sequence ID" value="NC_004113.1"/>
</dbReference>
<dbReference type="EMBL" id="BA000039">
    <property type="protein sequence ID" value="BAC09008.1"/>
    <property type="molecule type" value="Genomic_DNA"/>
</dbReference>
<dbReference type="Proteomes" id="UP000000440">
    <property type="component" value="Chromosome"/>
</dbReference>
<dbReference type="EnsemblBacteria" id="BAC09008">
    <property type="protein sequence ID" value="BAC09008"/>
    <property type="gene ID" value="BAC09008"/>
</dbReference>
<dbReference type="AlphaFoldDB" id="Q8DIX5"/>
<dbReference type="KEGG" id="tel:tsl1456"/>
<protein>
    <submittedName>
        <fullName evidence="1">Tsl1456 protein</fullName>
    </submittedName>
</protein>
<gene>
    <name evidence="1" type="ordered locus">tsl1456</name>
</gene>
<evidence type="ECO:0000313" key="1">
    <source>
        <dbReference type="EMBL" id="BAC09008.1"/>
    </source>
</evidence>
<sequence length="67" mass="7252">MQLLVWGFAIGGFLNQLGVDPEQIAFEVMTVLLSNRLVSPLFNAIFYGIVGLGLNNGAYWSEVFGSG</sequence>
<organism evidence="1 2">
    <name type="scientific">Thermosynechococcus vestitus (strain NIES-2133 / IAM M-273 / BP-1)</name>
    <dbReference type="NCBI Taxonomy" id="197221"/>
    <lineage>
        <taxon>Bacteria</taxon>
        <taxon>Bacillati</taxon>
        <taxon>Cyanobacteriota</taxon>
        <taxon>Cyanophyceae</taxon>
        <taxon>Acaryochloridales</taxon>
        <taxon>Thermosynechococcaceae</taxon>
        <taxon>Thermosynechococcus</taxon>
    </lineage>
</organism>
<accession>Q8DIX5</accession>
<reference evidence="1 2" key="1">
    <citation type="journal article" date="2002" name="DNA Res.">
        <title>Complete genome structure of the thermophilic cyanobacterium Thermosynechococcus elongatus BP-1.</title>
        <authorList>
            <person name="Nakamura Y."/>
            <person name="Kaneko T."/>
            <person name="Sato S."/>
            <person name="Ikeuchi M."/>
            <person name="Katoh H."/>
            <person name="Sasamoto S."/>
            <person name="Watanabe A."/>
            <person name="Iriguchi M."/>
            <person name="Kawashima K."/>
            <person name="Kimura T."/>
            <person name="Kishida Y."/>
            <person name="Kiyokawa C."/>
            <person name="Kohara M."/>
            <person name="Matsumoto M."/>
            <person name="Matsuno A."/>
            <person name="Nakazaki N."/>
            <person name="Shimpo S."/>
            <person name="Sugimoto M."/>
            <person name="Takeuchi C."/>
            <person name="Yamada M."/>
            <person name="Tabata S."/>
        </authorList>
    </citation>
    <scope>NUCLEOTIDE SEQUENCE [LARGE SCALE GENOMIC DNA]</scope>
    <source>
        <strain evidence="2">IAM M-273 / NIES-2133 / BP-1</strain>
    </source>
</reference>
<name>Q8DIX5_THEVB</name>
<dbReference type="eggNOG" id="COG0765">
    <property type="taxonomic scope" value="Bacteria"/>
</dbReference>